<accession>A0ACC2ZQU1</accession>
<proteinExistence type="predicted"/>
<keyword evidence="2" id="KW-1185">Reference proteome</keyword>
<name>A0ACC2ZQU1_9EURO</name>
<evidence type="ECO:0000313" key="2">
    <source>
        <dbReference type="Proteomes" id="UP001172386"/>
    </source>
</evidence>
<comment type="caution">
    <text evidence="1">The sequence shown here is derived from an EMBL/GenBank/DDBJ whole genome shotgun (WGS) entry which is preliminary data.</text>
</comment>
<dbReference type="EMBL" id="JAPDRQ010000419">
    <property type="protein sequence ID" value="KAJ9649895.1"/>
    <property type="molecule type" value="Genomic_DNA"/>
</dbReference>
<reference evidence="1" key="1">
    <citation type="submission" date="2022-10" db="EMBL/GenBank/DDBJ databases">
        <title>Culturing micro-colonial fungi from biological soil crusts in the Mojave desert and describing Neophaeococcomyces mojavensis, and introducing the new genera and species Taxawa tesnikishii.</title>
        <authorList>
            <person name="Kurbessoian T."/>
            <person name="Stajich J.E."/>
        </authorList>
    </citation>
    <scope>NUCLEOTIDE SEQUENCE</scope>
    <source>
        <strain evidence="1">JES_112</strain>
    </source>
</reference>
<evidence type="ECO:0000313" key="1">
    <source>
        <dbReference type="EMBL" id="KAJ9649895.1"/>
    </source>
</evidence>
<organism evidence="1 2">
    <name type="scientific">Neophaeococcomyces mojaviensis</name>
    <dbReference type="NCBI Taxonomy" id="3383035"/>
    <lineage>
        <taxon>Eukaryota</taxon>
        <taxon>Fungi</taxon>
        <taxon>Dikarya</taxon>
        <taxon>Ascomycota</taxon>
        <taxon>Pezizomycotina</taxon>
        <taxon>Eurotiomycetes</taxon>
        <taxon>Chaetothyriomycetidae</taxon>
        <taxon>Chaetothyriales</taxon>
        <taxon>Chaetothyriales incertae sedis</taxon>
        <taxon>Neophaeococcomyces</taxon>
    </lineage>
</organism>
<gene>
    <name evidence="1" type="ORF">H2198_010779</name>
</gene>
<sequence length="1010" mass="111044">MSSIGRIVNSVFSATNENTIALANLNFDFSLFKFDAPKEFKTVGDTLSTRRRDDAEAGKIHRTARRLGALFQALVPSVPSLIRAYGTRASEIASLAKVNPKANPSYGPFQEFVGIDSTSLWAAATSARAQASAHAPLAVHLLACILAKAWDADKAVAIWVEIVNERQAELKEKIGDEPQILGQYMASQQEITREELASWDASARAWLRSADEAKEAMNTKLRLIVENISIEVTSAPTTYRNVMQAWQDAMSGMEQLLKGVPQDASNGAVLLAAYAWHLYPDLTILGSTTKHAKFNDPLVNAGGIVTVGLQFMDGRRPAGLHWSLTLSELRYYENAVPVTSREQMTRVKMDELLVVAFGGLLSHWGIARDEEVVTAEWLVEIWEACLEPHEQLYSLKWLQTLQLAAQCYLCLHSQDDALCSDLVKWGRRRGKVFLGMDDTKSFPFFNLRNPHILNGLSCDFGHEAAIAHLRSIAESLNPLGHCYVIRYKRNTWFEYATAVPHPTGLSKRTRDGQIKIKSIHHRWLPHNEVRTLAMPGQVEFSWSNIPPMLARGLPHSHQWDLSCPSLANSGVDCACAEPRFSWPPWTGSASFVCCYGDPQSYGLFVSLEGSKDPLLASSLRMSESSNVTINESLQYLRSRKASPSMLVGYLNAYSTSWDSHSVLAEFSHHRIAIARLLGKQRLSQQCLKALRVLGLAAQLYKTMPGSTVSLKITSMALSDASWLKNANSLPGQTSEQVEKPTATVVGGSGQLSKPQSFACIVMFESGHHNVDADDCEAVIAIAMDNSVYVSSDLLSDPLEVCQTSGTLPRVLIQRIPGNVGMPGISLLVPPQQRAKIRPLSNDLRVVPHLEWDGRREDNFASTSLHLSFTRWRRPLSANERGAIDEGLSYVESVISVHDRGQWVGDIDPFATKACASLSSCDEAECACGDEDVGRGVLTSLDSWEEVIDAPDNVGIVRAHGNWSARLAASHISCQTSRPVVLARPDIKICRGCLIAYFADVHGSSSGIIVD</sequence>
<protein>
    <submittedName>
        <fullName evidence="1">Uncharacterized protein</fullName>
    </submittedName>
</protein>
<dbReference type="Proteomes" id="UP001172386">
    <property type="component" value="Unassembled WGS sequence"/>
</dbReference>